<organism evidence="1 2">
    <name type="scientific">Pseudomonas linyingensis</name>
    <dbReference type="NCBI Taxonomy" id="915471"/>
    <lineage>
        <taxon>Bacteria</taxon>
        <taxon>Pseudomonadati</taxon>
        <taxon>Pseudomonadota</taxon>
        <taxon>Gammaproteobacteria</taxon>
        <taxon>Pseudomonadales</taxon>
        <taxon>Pseudomonadaceae</taxon>
        <taxon>Pseudomonas</taxon>
    </lineage>
</organism>
<reference evidence="2" key="1">
    <citation type="submission" date="2016-10" db="EMBL/GenBank/DDBJ databases">
        <authorList>
            <person name="Varghese N."/>
            <person name="Submissions S."/>
        </authorList>
    </citation>
    <scope>NUCLEOTIDE SEQUENCE [LARGE SCALE GENOMIC DNA]</scope>
    <source>
        <strain evidence="2">LMG 25967</strain>
    </source>
</reference>
<dbReference type="Proteomes" id="UP000242930">
    <property type="component" value="Unassembled WGS sequence"/>
</dbReference>
<dbReference type="AlphaFoldDB" id="A0A1H7BV91"/>
<gene>
    <name evidence="1" type="ORF">SAMN05216201_11952</name>
</gene>
<dbReference type="EMBL" id="FNZE01000019">
    <property type="protein sequence ID" value="SEJ81479.1"/>
    <property type="molecule type" value="Genomic_DNA"/>
</dbReference>
<keyword evidence="2" id="KW-1185">Reference proteome</keyword>
<evidence type="ECO:0000313" key="1">
    <source>
        <dbReference type="EMBL" id="SEJ81479.1"/>
    </source>
</evidence>
<proteinExistence type="predicted"/>
<accession>A0A1H7BV91</accession>
<protein>
    <submittedName>
        <fullName evidence="1">Uncharacterized protein</fullName>
    </submittedName>
</protein>
<sequence>MLAIFAVSDPLAIRAFGLFAITLAAGRICCGCTCPQRVWRKSTARTRRAADEGIADQPIRPRITK</sequence>
<evidence type="ECO:0000313" key="2">
    <source>
        <dbReference type="Proteomes" id="UP000242930"/>
    </source>
</evidence>
<name>A0A1H7BV91_9PSED</name>